<accession>A0A6J4UBU2</accession>
<gene>
    <name evidence="1" type="ORF">AVDCRST_MAG87-324</name>
</gene>
<dbReference type="EMBL" id="CADCWJ010000088">
    <property type="protein sequence ID" value="CAA9544104.1"/>
    <property type="molecule type" value="Genomic_DNA"/>
</dbReference>
<sequence>MVQAGSVLFMVASEVTVWTLAELRFDSVSCTFVEARRARFDWPREAFGAMLSRVAVSGEIEAGLINRVTLDFSAWLAQQFVLSRAE</sequence>
<evidence type="ECO:0000313" key="1">
    <source>
        <dbReference type="EMBL" id="CAA9544104.1"/>
    </source>
</evidence>
<dbReference type="AlphaFoldDB" id="A0A6J4UBU2"/>
<organism evidence="1">
    <name type="scientific">uncultured Thermomicrobiales bacterium</name>
    <dbReference type="NCBI Taxonomy" id="1645740"/>
    <lineage>
        <taxon>Bacteria</taxon>
        <taxon>Pseudomonadati</taxon>
        <taxon>Thermomicrobiota</taxon>
        <taxon>Thermomicrobia</taxon>
        <taxon>Thermomicrobiales</taxon>
        <taxon>environmental samples</taxon>
    </lineage>
</organism>
<reference evidence="1" key="1">
    <citation type="submission" date="2020-02" db="EMBL/GenBank/DDBJ databases">
        <authorList>
            <person name="Meier V. D."/>
        </authorList>
    </citation>
    <scope>NUCLEOTIDE SEQUENCE</scope>
    <source>
        <strain evidence="1">AVDCRST_MAG87</strain>
    </source>
</reference>
<proteinExistence type="predicted"/>
<protein>
    <submittedName>
        <fullName evidence="1">Uncharacterized protein</fullName>
    </submittedName>
</protein>
<name>A0A6J4UBU2_9BACT</name>